<organism evidence="6 7">
    <name type="scientific">Chytriomyces confervae</name>
    <dbReference type="NCBI Taxonomy" id="246404"/>
    <lineage>
        <taxon>Eukaryota</taxon>
        <taxon>Fungi</taxon>
        <taxon>Fungi incertae sedis</taxon>
        <taxon>Chytridiomycota</taxon>
        <taxon>Chytridiomycota incertae sedis</taxon>
        <taxon>Chytridiomycetes</taxon>
        <taxon>Chytridiales</taxon>
        <taxon>Chytriomycetaceae</taxon>
        <taxon>Chytriomyces</taxon>
    </lineage>
</organism>
<dbReference type="CDD" id="cd04666">
    <property type="entry name" value="NUDIX_DIPP2_like_Nudt4"/>
    <property type="match status" value="1"/>
</dbReference>
<comment type="caution">
    <text evidence="6">The sequence shown here is derived from an EMBL/GenBank/DDBJ whole genome shotgun (WGS) entry which is preliminary data.</text>
</comment>
<dbReference type="Pfam" id="PF00293">
    <property type="entry name" value="NUDIX"/>
    <property type="match status" value="1"/>
</dbReference>
<evidence type="ECO:0000313" key="6">
    <source>
        <dbReference type="EMBL" id="TPX75637.1"/>
    </source>
</evidence>
<dbReference type="GO" id="GO:0005737">
    <property type="term" value="C:cytoplasm"/>
    <property type="evidence" value="ECO:0007669"/>
    <property type="project" value="TreeGrafter"/>
</dbReference>
<reference evidence="6 7" key="1">
    <citation type="journal article" date="2019" name="Sci. Rep.">
        <title>Comparative genomics of chytrid fungi reveal insights into the obligate biotrophic and pathogenic lifestyle of Synchytrium endobioticum.</title>
        <authorList>
            <person name="van de Vossenberg B.T.L.H."/>
            <person name="Warris S."/>
            <person name="Nguyen H.D.T."/>
            <person name="van Gent-Pelzer M.P.E."/>
            <person name="Joly D.L."/>
            <person name="van de Geest H.C."/>
            <person name="Bonants P.J.M."/>
            <person name="Smith D.S."/>
            <person name="Levesque C.A."/>
            <person name="van der Lee T.A.J."/>
        </authorList>
    </citation>
    <scope>NUCLEOTIDE SEQUENCE [LARGE SCALE GENOMIC DNA]</scope>
    <source>
        <strain evidence="6 7">CBS 675.73</strain>
    </source>
</reference>
<dbReference type="AlphaFoldDB" id="A0A507FKU2"/>
<dbReference type="PANTHER" id="PTHR12629">
    <property type="entry name" value="DIPHOSPHOINOSITOL POLYPHOSPHATE PHOSPHOHYDROLASE"/>
    <property type="match status" value="1"/>
</dbReference>
<keyword evidence="4" id="KW-0460">Magnesium</keyword>
<dbReference type="GO" id="GO:0005634">
    <property type="term" value="C:nucleus"/>
    <property type="evidence" value="ECO:0007669"/>
    <property type="project" value="TreeGrafter"/>
</dbReference>
<dbReference type="OrthoDB" id="2011998at2759"/>
<dbReference type="PANTHER" id="PTHR12629:SF0">
    <property type="entry name" value="DIPHOSPHOINOSITOL-POLYPHOSPHATE DIPHOSPHATASE"/>
    <property type="match status" value="1"/>
</dbReference>
<dbReference type="GO" id="GO:0046872">
    <property type="term" value="F:metal ion binding"/>
    <property type="evidence" value="ECO:0007669"/>
    <property type="project" value="UniProtKB-KW"/>
</dbReference>
<keyword evidence="2" id="KW-0479">Metal-binding</keyword>
<gene>
    <name evidence="6" type="ORF">CcCBS67573_g03096</name>
</gene>
<sequence length="163" mass="18080">MQSRTGRDKQVYTPSGSRVVVGVVPVLPDGRIVLISSSSCKTRWVLPKGGAEMDETRAESAEREAYEEGGLRGSLRGWLVDFDDDSKTIVSNGVTVAKSVFSFYIMDVSYMEEVWPESQNRDRAAFPLQEAIKLLSEEESSTTKPLHLALMAYIDSVKQQADN</sequence>
<accession>A0A507FKU2</accession>
<dbReference type="Gene3D" id="3.90.79.10">
    <property type="entry name" value="Nucleoside Triphosphate Pyrophosphohydrolase"/>
    <property type="match status" value="1"/>
</dbReference>
<dbReference type="PROSITE" id="PS51462">
    <property type="entry name" value="NUDIX"/>
    <property type="match status" value="1"/>
</dbReference>
<proteinExistence type="predicted"/>
<keyword evidence="7" id="KW-1185">Reference proteome</keyword>
<comment type="cofactor">
    <cofactor evidence="1">
        <name>Mg(2+)</name>
        <dbReference type="ChEBI" id="CHEBI:18420"/>
    </cofactor>
</comment>
<dbReference type="STRING" id="246404.A0A507FKU2"/>
<evidence type="ECO:0000256" key="2">
    <source>
        <dbReference type="ARBA" id="ARBA00022723"/>
    </source>
</evidence>
<dbReference type="EMBL" id="QEAP01000074">
    <property type="protein sequence ID" value="TPX75637.1"/>
    <property type="molecule type" value="Genomic_DNA"/>
</dbReference>
<dbReference type="InterPro" id="IPR000086">
    <property type="entry name" value="NUDIX_hydrolase_dom"/>
</dbReference>
<dbReference type="GO" id="GO:0016462">
    <property type="term" value="F:pyrophosphatase activity"/>
    <property type="evidence" value="ECO:0007669"/>
    <property type="project" value="InterPro"/>
</dbReference>
<evidence type="ECO:0000256" key="1">
    <source>
        <dbReference type="ARBA" id="ARBA00001946"/>
    </source>
</evidence>
<dbReference type="Proteomes" id="UP000320333">
    <property type="component" value="Unassembled WGS sequence"/>
</dbReference>
<evidence type="ECO:0000256" key="3">
    <source>
        <dbReference type="ARBA" id="ARBA00022801"/>
    </source>
</evidence>
<protein>
    <recommendedName>
        <fullName evidence="5">Nudix hydrolase domain-containing protein</fullName>
    </recommendedName>
</protein>
<keyword evidence="3" id="KW-0378">Hydrolase</keyword>
<feature type="domain" description="Nudix hydrolase" evidence="5">
    <location>
        <begin position="16"/>
        <end position="148"/>
    </location>
</feature>
<dbReference type="InterPro" id="IPR047198">
    <property type="entry name" value="DDP-like_NUDIX"/>
</dbReference>
<evidence type="ECO:0000259" key="5">
    <source>
        <dbReference type="PROSITE" id="PS51462"/>
    </source>
</evidence>
<dbReference type="SUPFAM" id="SSF55811">
    <property type="entry name" value="Nudix"/>
    <property type="match status" value="1"/>
</dbReference>
<evidence type="ECO:0000313" key="7">
    <source>
        <dbReference type="Proteomes" id="UP000320333"/>
    </source>
</evidence>
<evidence type="ECO:0000256" key="4">
    <source>
        <dbReference type="ARBA" id="ARBA00022842"/>
    </source>
</evidence>
<name>A0A507FKU2_9FUNG</name>
<dbReference type="InterPro" id="IPR015797">
    <property type="entry name" value="NUDIX_hydrolase-like_dom_sf"/>
</dbReference>